<feature type="transmembrane region" description="Helical" evidence="7">
    <location>
        <begin position="283"/>
        <end position="304"/>
    </location>
</feature>
<evidence type="ECO:0000256" key="1">
    <source>
        <dbReference type="ARBA" id="ARBA00004141"/>
    </source>
</evidence>
<dbReference type="Gene3D" id="1.20.1250.20">
    <property type="entry name" value="MFS general substrate transporter like domains"/>
    <property type="match status" value="1"/>
</dbReference>
<comment type="caution">
    <text evidence="8">The sequence shown here is derived from an EMBL/GenBank/DDBJ whole genome shotgun (WGS) entry which is preliminary data.</text>
</comment>
<dbReference type="PANTHER" id="PTHR23507:SF1">
    <property type="entry name" value="FI18259P1-RELATED"/>
    <property type="match status" value="1"/>
</dbReference>
<feature type="transmembrane region" description="Helical" evidence="7">
    <location>
        <begin position="378"/>
        <end position="400"/>
    </location>
</feature>
<dbReference type="PRINTS" id="PR01035">
    <property type="entry name" value="TCRTETA"/>
</dbReference>
<accession>A0AA88YMU0</accession>
<dbReference type="EMBL" id="VSWD01000006">
    <property type="protein sequence ID" value="KAK3100120.1"/>
    <property type="molecule type" value="Genomic_DNA"/>
</dbReference>
<reference evidence="8" key="1">
    <citation type="submission" date="2019-08" db="EMBL/GenBank/DDBJ databases">
        <title>The improved chromosome-level genome for the pearl oyster Pinctada fucata martensii using PacBio sequencing and Hi-C.</title>
        <authorList>
            <person name="Zheng Z."/>
        </authorList>
    </citation>
    <scope>NUCLEOTIDE SEQUENCE</scope>
    <source>
        <strain evidence="8">ZZ-2019</strain>
        <tissue evidence="8">Adductor muscle</tissue>
    </source>
</reference>
<keyword evidence="4 7" id="KW-1133">Transmembrane helix</keyword>
<dbReference type="Pfam" id="PF07690">
    <property type="entry name" value="MFS_1"/>
    <property type="match status" value="1"/>
</dbReference>
<dbReference type="GO" id="GO:0016020">
    <property type="term" value="C:membrane"/>
    <property type="evidence" value="ECO:0007669"/>
    <property type="project" value="UniProtKB-SubCell"/>
</dbReference>
<evidence type="ECO:0000256" key="6">
    <source>
        <dbReference type="SAM" id="MobiDB-lite"/>
    </source>
</evidence>
<feature type="transmembrane region" description="Helical" evidence="7">
    <location>
        <begin position="102"/>
        <end position="125"/>
    </location>
</feature>
<evidence type="ECO:0000256" key="5">
    <source>
        <dbReference type="ARBA" id="ARBA00023136"/>
    </source>
</evidence>
<proteinExistence type="predicted"/>
<dbReference type="InterPro" id="IPR011701">
    <property type="entry name" value="MFS"/>
</dbReference>
<keyword evidence="3 7" id="KW-0812">Transmembrane</keyword>
<feature type="transmembrane region" description="Helical" evidence="7">
    <location>
        <begin position="227"/>
        <end position="246"/>
    </location>
</feature>
<feature type="transmembrane region" description="Helical" evidence="7">
    <location>
        <begin position="324"/>
        <end position="342"/>
    </location>
</feature>
<feature type="transmembrane region" description="Helical" evidence="7">
    <location>
        <begin position="132"/>
        <end position="154"/>
    </location>
</feature>
<evidence type="ECO:0008006" key="10">
    <source>
        <dbReference type="Google" id="ProtNLM"/>
    </source>
</evidence>
<feature type="transmembrane region" description="Helical" evidence="7">
    <location>
        <begin position="166"/>
        <end position="185"/>
    </location>
</feature>
<dbReference type="PANTHER" id="PTHR23507">
    <property type="entry name" value="ZGC:174356"/>
    <property type="match status" value="1"/>
</dbReference>
<feature type="transmembrane region" description="Helical" evidence="7">
    <location>
        <begin position="441"/>
        <end position="461"/>
    </location>
</feature>
<sequence length="462" mass="51230">MDSDVKEEKTPLLEDSKRTAEERTNDKVPTKSLALPLGIFLFSIASELKTSTSNQYVYNYTETANQLNQSAVLHLSTDNSNLICGKNSSTSQNDNQKEAANWLLYFSLIEHAIGLPVIVFAGIYSDFYGRKVFLLISYMGEGIRTAFMFFLIYFKFDIIYMLIPNGIYGLTGTAYTFYICANSLVADTTPSGKKRSFHMLLIYVFIGLGTFSAAIGCGYIINAYGFAIPMAMAFGTLFLGLIILFFQEETLPLEKRKTKPPLCATFARFFIFFRGRGYNEFGVRWKFSTAVLSVIFLLLALSGLGKIETLYMLRDPFCFSSQMVGYFSGATNIAHLILGSLLVKTMHLCVNDEIITIIGLMSGVTYLIVLAFSFAGWMIFLASGLGILAIVPLSIMRSILSKMVSADYQGALFALVYFLEASCSIAGNTLFLTIYGQTQSIMHGFAFIVMAGFYLVAATLMM</sequence>
<evidence type="ECO:0000256" key="7">
    <source>
        <dbReference type="SAM" id="Phobius"/>
    </source>
</evidence>
<evidence type="ECO:0000313" key="8">
    <source>
        <dbReference type="EMBL" id="KAK3100120.1"/>
    </source>
</evidence>
<evidence type="ECO:0000313" key="9">
    <source>
        <dbReference type="Proteomes" id="UP001186944"/>
    </source>
</evidence>
<feature type="region of interest" description="Disordered" evidence="6">
    <location>
        <begin position="1"/>
        <end position="27"/>
    </location>
</feature>
<dbReference type="Proteomes" id="UP001186944">
    <property type="component" value="Unassembled WGS sequence"/>
</dbReference>
<dbReference type="SUPFAM" id="SSF103473">
    <property type="entry name" value="MFS general substrate transporter"/>
    <property type="match status" value="1"/>
</dbReference>
<dbReference type="AlphaFoldDB" id="A0AA88YMU0"/>
<keyword evidence="5 7" id="KW-0472">Membrane</keyword>
<dbReference type="InterPro" id="IPR001958">
    <property type="entry name" value="Tet-R_TetA/multi-R_MdtG-like"/>
</dbReference>
<dbReference type="GO" id="GO:0022857">
    <property type="term" value="F:transmembrane transporter activity"/>
    <property type="evidence" value="ECO:0007669"/>
    <property type="project" value="InterPro"/>
</dbReference>
<dbReference type="InterPro" id="IPR036259">
    <property type="entry name" value="MFS_trans_sf"/>
</dbReference>
<evidence type="ECO:0000256" key="2">
    <source>
        <dbReference type="ARBA" id="ARBA00004236"/>
    </source>
</evidence>
<organism evidence="8 9">
    <name type="scientific">Pinctada imbricata</name>
    <name type="common">Atlantic pearl-oyster</name>
    <name type="synonym">Pinctada martensii</name>
    <dbReference type="NCBI Taxonomy" id="66713"/>
    <lineage>
        <taxon>Eukaryota</taxon>
        <taxon>Metazoa</taxon>
        <taxon>Spiralia</taxon>
        <taxon>Lophotrochozoa</taxon>
        <taxon>Mollusca</taxon>
        <taxon>Bivalvia</taxon>
        <taxon>Autobranchia</taxon>
        <taxon>Pteriomorphia</taxon>
        <taxon>Pterioida</taxon>
        <taxon>Pterioidea</taxon>
        <taxon>Pteriidae</taxon>
        <taxon>Pinctada</taxon>
    </lineage>
</organism>
<keyword evidence="9" id="KW-1185">Reference proteome</keyword>
<gene>
    <name evidence="8" type="ORF">FSP39_015051</name>
</gene>
<feature type="transmembrane region" description="Helical" evidence="7">
    <location>
        <begin position="412"/>
        <end position="435"/>
    </location>
</feature>
<name>A0AA88YMU0_PINIB</name>
<evidence type="ECO:0000256" key="3">
    <source>
        <dbReference type="ARBA" id="ARBA00022692"/>
    </source>
</evidence>
<comment type="subcellular location">
    <subcellularLocation>
        <location evidence="2">Cell membrane</location>
    </subcellularLocation>
    <subcellularLocation>
        <location evidence="1">Membrane</location>
        <topology evidence="1">Multi-pass membrane protein</topology>
    </subcellularLocation>
</comment>
<protein>
    <recommendedName>
        <fullName evidence="10">Proton-coupled folate transporter</fullName>
    </recommendedName>
</protein>
<evidence type="ECO:0000256" key="4">
    <source>
        <dbReference type="ARBA" id="ARBA00022989"/>
    </source>
</evidence>
<feature type="transmembrane region" description="Helical" evidence="7">
    <location>
        <begin position="354"/>
        <end position="372"/>
    </location>
</feature>
<feature type="transmembrane region" description="Helical" evidence="7">
    <location>
        <begin position="197"/>
        <end position="221"/>
    </location>
</feature>